<dbReference type="Gene3D" id="3.90.550.10">
    <property type="entry name" value="Spore Coat Polysaccharide Biosynthesis Protein SpsA, Chain A"/>
    <property type="match status" value="1"/>
</dbReference>
<dbReference type="SUPFAM" id="SSF53448">
    <property type="entry name" value="Nucleotide-diphospho-sugar transferases"/>
    <property type="match status" value="1"/>
</dbReference>
<gene>
    <name evidence="2" type="ORF">METZ01_LOCUS64756</name>
</gene>
<proteinExistence type="predicted"/>
<dbReference type="AlphaFoldDB" id="A0A381T6T6"/>
<dbReference type="PANTHER" id="PTHR43685">
    <property type="entry name" value="GLYCOSYLTRANSFERASE"/>
    <property type="match status" value="1"/>
</dbReference>
<evidence type="ECO:0000313" key="2">
    <source>
        <dbReference type="EMBL" id="SVA11902.1"/>
    </source>
</evidence>
<evidence type="ECO:0000259" key="1">
    <source>
        <dbReference type="Pfam" id="PF00535"/>
    </source>
</evidence>
<sequence length="302" mass="34438">MTSKSMPTVSAIIPTHNRSQTVLRALRSVYAQRIPVNEVIVIDDGSSDDTAARVQAEFPGVNLICQTQHGVSHARNRGIDAAQGEWLAFLDSDDEWLPMKIETQLDAVRNNPSFRICHSNEIWIRNGRRVNPMDKHRKHGGWIFKQCLPRCAISPSSVLLHRSTIEEFGTFDESLPVCEDYDLWLRMTAALPALHISEPLVKKYGGHSDQLSRSRWGMDRYRIQSLEKLLAAKTLTAVQERQALEELTRKIDIYLTGARRRQRQNEIAIYACKEAFYRRLLASSSFLGTTETVRTEEARMCV</sequence>
<name>A0A381T6T6_9ZZZZ</name>
<dbReference type="PANTHER" id="PTHR43685:SF2">
    <property type="entry name" value="GLYCOSYLTRANSFERASE 2-LIKE DOMAIN-CONTAINING PROTEIN"/>
    <property type="match status" value="1"/>
</dbReference>
<protein>
    <recommendedName>
        <fullName evidence="1">Glycosyltransferase 2-like domain-containing protein</fullName>
    </recommendedName>
</protein>
<dbReference type="InterPro" id="IPR029044">
    <property type="entry name" value="Nucleotide-diphossugar_trans"/>
</dbReference>
<dbReference type="EMBL" id="UINC01004115">
    <property type="protein sequence ID" value="SVA11902.1"/>
    <property type="molecule type" value="Genomic_DNA"/>
</dbReference>
<dbReference type="Pfam" id="PF00535">
    <property type="entry name" value="Glycos_transf_2"/>
    <property type="match status" value="1"/>
</dbReference>
<accession>A0A381T6T6</accession>
<feature type="domain" description="Glycosyltransferase 2-like" evidence="1">
    <location>
        <begin position="10"/>
        <end position="113"/>
    </location>
</feature>
<reference evidence="2" key="1">
    <citation type="submission" date="2018-05" db="EMBL/GenBank/DDBJ databases">
        <authorList>
            <person name="Lanie J.A."/>
            <person name="Ng W.-L."/>
            <person name="Kazmierczak K.M."/>
            <person name="Andrzejewski T.M."/>
            <person name="Davidsen T.M."/>
            <person name="Wayne K.J."/>
            <person name="Tettelin H."/>
            <person name="Glass J.I."/>
            <person name="Rusch D."/>
            <person name="Podicherti R."/>
            <person name="Tsui H.-C.T."/>
            <person name="Winkler M.E."/>
        </authorList>
    </citation>
    <scope>NUCLEOTIDE SEQUENCE</scope>
</reference>
<dbReference type="InterPro" id="IPR050834">
    <property type="entry name" value="Glycosyltransf_2"/>
</dbReference>
<dbReference type="InterPro" id="IPR001173">
    <property type="entry name" value="Glyco_trans_2-like"/>
</dbReference>
<organism evidence="2">
    <name type="scientific">marine metagenome</name>
    <dbReference type="NCBI Taxonomy" id="408172"/>
    <lineage>
        <taxon>unclassified sequences</taxon>
        <taxon>metagenomes</taxon>
        <taxon>ecological metagenomes</taxon>
    </lineage>
</organism>